<organism evidence="1 2">
    <name type="scientific">Scutellospora calospora</name>
    <dbReference type="NCBI Taxonomy" id="85575"/>
    <lineage>
        <taxon>Eukaryota</taxon>
        <taxon>Fungi</taxon>
        <taxon>Fungi incertae sedis</taxon>
        <taxon>Mucoromycota</taxon>
        <taxon>Glomeromycotina</taxon>
        <taxon>Glomeromycetes</taxon>
        <taxon>Diversisporales</taxon>
        <taxon>Gigasporaceae</taxon>
        <taxon>Scutellospora</taxon>
    </lineage>
</organism>
<proteinExistence type="predicted"/>
<feature type="non-terminal residue" evidence="1">
    <location>
        <position position="1"/>
    </location>
</feature>
<name>A0ACA9MFQ0_9GLOM</name>
<evidence type="ECO:0000313" key="2">
    <source>
        <dbReference type="Proteomes" id="UP000789860"/>
    </source>
</evidence>
<reference evidence="1" key="1">
    <citation type="submission" date="2021-06" db="EMBL/GenBank/DDBJ databases">
        <authorList>
            <person name="Kallberg Y."/>
            <person name="Tangrot J."/>
            <person name="Rosling A."/>
        </authorList>
    </citation>
    <scope>NUCLEOTIDE SEQUENCE</scope>
    <source>
        <strain evidence="1">AU212A</strain>
    </source>
</reference>
<gene>
    <name evidence="1" type="ORF">SCALOS_LOCUS6418</name>
</gene>
<keyword evidence="2" id="KW-1185">Reference proteome</keyword>
<dbReference type="Proteomes" id="UP000789860">
    <property type="component" value="Unassembled WGS sequence"/>
</dbReference>
<accession>A0ACA9MFQ0</accession>
<protein>
    <submittedName>
        <fullName evidence="1">1256_t:CDS:1</fullName>
    </submittedName>
</protein>
<dbReference type="EMBL" id="CAJVPM010012195">
    <property type="protein sequence ID" value="CAG8586572.1"/>
    <property type="molecule type" value="Genomic_DNA"/>
</dbReference>
<sequence>TGAEIAWEIGLVIGSCWKLKRKDSEAEVGMEGDVTIEGMLRKLLSICCLGYI</sequence>
<comment type="caution">
    <text evidence="1">The sequence shown here is derived from an EMBL/GenBank/DDBJ whole genome shotgun (WGS) entry which is preliminary data.</text>
</comment>
<evidence type="ECO:0000313" key="1">
    <source>
        <dbReference type="EMBL" id="CAG8586572.1"/>
    </source>
</evidence>